<dbReference type="EMBL" id="QJJQ01000014">
    <property type="protein sequence ID" value="PXW83832.1"/>
    <property type="molecule type" value="Genomic_DNA"/>
</dbReference>
<name>A0A2V3VPR1_9BACI</name>
<comment type="caution">
    <text evidence="1">The sequence shown here is derived from an EMBL/GenBank/DDBJ whole genome shotgun (WGS) entry which is preliminary data.</text>
</comment>
<accession>A0A2V3VPR1</accession>
<evidence type="ECO:0000313" key="1">
    <source>
        <dbReference type="EMBL" id="PXW83832.1"/>
    </source>
</evidence>
<evidence type="ECO:0008006" key="3">
    <source>
        <dbReference type="Google" id="ProtNLM"/>
    </source>
</evidence>
<protein>
    <recommendedName>
        <fullName evidence="3">Secreted protein</fullName>
    </recommendedName>
</protein>
<dbReference type="Proteomes" id="UP000247978">
    <property type="component" value="Unassembled WGS sequence"/>
</dbReference>
<organism evidence="1 2">
    <name type="scientific">Pseudogracilibacillus auburnensis</name>
    <dbReference type="NCBI Taxonomy" id="1494959"/>
    <lineage>
        <taxon>Bacteria</taxon>
        <taxon>Bacillati</taxon>
        <taxon>Bacillota</taxon>
        <taxon>Bacilli</taxon>
        <taxon>Bacillales</taxon>
        <taxon>Bacillaceae</taxon>
        <taxon>Pseudogracilibacillus</taxon>
    </lineage>
</organism>
<evidence type="ECO:0000313" key="2">
    <source>
        <dbReference type="Proteomes" id="UP000247978"/>
    </source>
</evidence>
<keyword evidence="2" id="KW-1185">Reference proteome</keyword>
<proteinExistence type="predicted"/>
<dbReference type="RefSeq" id="WP_244916566.1">
    <property type="nucleotide sequence ID" value="NZ_JBHUHB010000001.1"/>
</dbReference>
<reference evidence="1 2" key="1">
    <citation type="submission" date="2018-05" db="EMBL/GenBank/DDBJ databases">
        <title>Genomic Encyclopedia of Type Strains, Phase IV (KMG-IV): sequencing the most valuable type-strain genomes for metagenomic binning, comparative biology and taxonomic classification.</title>
        <authorList>
            <person name="Goeker M."/>
        </authorList>
    </citation>
    <scope>NUCLEOTIDE SEQUENCE [LARGE SCALE GENOMIC DNA]</scope>
    <source>
        <strain evidence="1 2">DSM 28556</strain>
    </source>
</reference>
<sequence>MDHKHHSNHTVSEVFPDVSYNQGELIIELKDKSGKVPALEVSHEKIMHLIVMSSDLSDYHHLHPEDKGDGKYGQRIDLSNGNYKVFVDINPKDLNYFVKPIHISIGGTHKDSFKNKLVADTNFTKTINGQTVELNTDTMEVNREVTFNFDVKDATPEPYLGALGHVVITDEIGEKFIHVHPMSEKETVFMTQFDERGMYKMWVEFKLKGEVIVYPFVIEVQ</sequence>
<dbReference type="AlphaFoldDB" id="A0A2V3VPR1"/>
<gene>
    <name evidence="1" type="ORF">DFR56_114117</name>
</gene>